<dbReference type="STRING" id="670580.A0A1X6NDH0"/>
<dbReference type="OrthoDB" id="2756548at2759"/>
<proteinExistence type="predicted"/>
<evidence type="ECO:0000313" key="3">
    <source>
        <dbReference type="Proteomes" id="UP000194127"/>
    </source>
</evidence>
<reference evidence="2 3" key="1">
    <citation type="submission" date="2017-04" db="EMBL/GenBank/DDBJ databases">
        <title>Genome Sequence of the Model Brown-Rot Fungus Postia placenta SB12.</title>
        <authorList>
            <consortium name="DOE Joint Genome Institute"/>
            <person name="Gaskell J."/>
            <person name="Kersten P."/>
            <person name="Larrondo L.F."/>
            <person name="Canessa P."/>
            <person name="Martinez D."/>
            <person name="Hibbett D."/>
            <person name="Schmoll M."/>
            <person name="Kubicek C.P."/>
            <person name="Martinez A.T."/>
            <person name="Yadav J."/>
            <person name="Master E."/>
            <person name="Magnuson J.K."/>
            <person name="James T."/>
            <person name="Yaver D."/>
            <person name="Berka R."/>
            <person name="Labutti K."/>
            <person name="Lipzen A."/>
            <person name="Aerts A."/>
            <person name="Barry K."/>
            <person name="Henrissat B."/>
            <person name="Blanchette R."/>
            <person name="Grigoriev I."/>
            <person name="Cullen D."/>
        </authorList>
    </citation>
    <scope>NUCLEOTIDE SEQUENCE [LARGE SCALE GENOMIC DNA]</scope>
    <source>
        <strain evidence="2 3">MAD-698-R-SB12</strain>
    </source>
</reference>
<evidence type="ECO:0000256" key="1">
    <source>
        <dbReference type="SAM" id="MobiDB-lite"/>
    </source>
</evidence>
<feature type="compositionally biased region" description="Basic and acidic residues" evidence="1">
    <location>
        <begin position="276"/>
        <end position="288"/>
    </location>
</feature>
<dbReference type="AlphaFoldDB" id="A0A1X6NDH0"/>
<dbReference type="GeneID" id="36329050"/>
<gene>
    <name evidence="2" type="ORF">POSPLADRAFT_1131552</name>
</gene>
<sequence length="302" mass="34232">MTIRHPWVSQYLDALGREYQKIVKPMFYWAQQSRAIQKLGTIEGVNKLLNINEELDETRSSCVLALAALKVFGSINHAAHFALWGRPTDMRSAKVVYEVLYHQPQLIESPFYWMGNQEMLRLLHRHHSFAFPVENAANPKNEDEEDRDEARREVEAYWAREAEGGESIVPAGVRRVVKAGTPPKHGIPVAASPSSSSMSDENEEVDVVLLEATGSTTARRSLRQAIKCNRAQRSRGSNTAVSNTPVEAQSSGEPQSKTRRMQKRGREEAEEEHGCEDESQRERDEVRPTRRARRPSTRTGTR</sequence>
<feature type="compositionally biased region" description="Polar residues" evidence="1">
    <location>
        <begin position="234"/>
        <end position="255"/>
    </location>
</feature>
<dbReference type="RefSeq" id="XP_024343465.1">
    <property type="nucleotide sequence ID" value="XM_024484101.1"/>
</dbReference>
<accession>A0A1X6NDH0</accession>
<name>A0A1X6NDH0_9APHY</name>
<protein>
    <submittedName>
        <fullName evidence="2">Uncharacterized protein</fullName>
    </submittedName>
</protein>
<dbReference type="EMBL" id="KZ110592">
    <property type="protein sequence ID" value="OSX66671.1"/>
    <property type="molecule type" value="Genomic_DNA"/>
</dbReference>
<organism evidence="2 3">
    <name type="scientific">Postia placenta MAD-698-R-SB12</name>
    <dbReference type="NCBI Taxonomy" id="670580"/>
    <lineage>
        <taxon>Eukaryota</taxon>
        <taxon>Fungi</taxon>
        <taxon>Dikarya</taxon>
        <taxon>Basidiomycota</taxon>
        <taxon>Agaricomycotina</taxon>
        <taxon>Agaricomycetes</taxon>
        <taxon>Polyporales</taxon>
        <taxon>Adustoporiaceae</taxon>
        <taxon>Rhodonia</taxon>
    </lineage>
</organism>
<keyword evidence="3" id="KW-1185">Reference proteome</keyword>
<feature type="compositionally biased region" description="Basic residues" evidence="1">
    <location>
        <begin position="289"/>
        <end position="302"/>
    </location>
</feature>
<feature type="region of interest" description="Disordered" evidence="1">
    <location>
        <begin position="227"/>
        <end position="302"/>
    </location>
</feature>
<dbReference type="Proteomes" id="UP000194127">
    <property type="component" value="Unassembled WGS sequence"/>
</dbReference>
<feature type="region of interest" description="Disordered" evidence="1">
    <location>
        <begin position="179"/>
        <end position="203"/>
    </location>
</feature>
<evidence type="ECO:0000313" key="2">
    <source>
        <dbReference type="EMBL" id="OSX66671.1"/>
    </source>
</evidence>